<feature type="region of interest" description="Disordered" evidence="1">
    <location>
        <begin position="49"/>
        <end position="70"/>
    </location>
</feature>
<organism evidence="3">
    <name type="scientific">marine sediment metagenome</name>
    <dbReference type="NCBI Taxonomy" id="412755"/>
    <lineage>
        <taxon>unclassified sequences</taxon>
        <taxon>metagenomes</taxon>
        <taxon>ecological metagenomes</taxon>
    </lineage>
</organism>
<protein>
    <submittedName>
        <fullName evidence="3">Uncharacterized protein</fullName>
    </submittedName>
</protein>
<dbReference type="EMBL" id="BARW01002065">
    <property type="protein sequence ID" value="GAI67010.1"/>
    <property type="molecule type" value="Genomic_DNA"/>
</dbReference>
<dbReference type="EMBL" id="BARW01001727">
    <property type="protein sequence ID" value="GAI63114.1"/>
    <property type="molecule type" value="Genomic_DNA"/>
</dbReference>
<accession>X1RUZ6</accession>
<comment type="caution">
    <text evidence="3">The sequence shown here is derived from an EMBL/GenBank/DDBJ whole genome shotgun (WGS) entry which is preliminary data.</text>
</comment>
<proteinExistence type="predicted"/>
<sequence>MGFPEQPITNRMKYGKIRRYKCRLCGRTFNDYYLPEDKRVCTRCHPKPVEKKETNRKPLGVPAEDKGIKG</sequence>
<evidence type="ECO:0000256" key="1">
    <source>
        <dbReference type="SAM" id="MobiDB-lite"/>
    </source>
</evidence>
<name>X1RUZ6_9ZZZZ</name>
<dbReference type="AlphaFoldDB" id="X1RUZ6"/>
<reference evidence="3" key="1">
    <citation type="journal article" date="2014" name="Front. Microbiol.">
        <title>High frequency of phylogenetically diverse reductive dehalogenase-homologous genes in deep subseafloor sedimentary metagenomes.</title>
        <authorList>
            <person name="Kawai M."/>
            <person name="Futagami T."/>
            <person name="Toyoda A."/>
            <person name="Takaki Y."/>
            <person name="Nishi S."/>
            <person name="Hori S."/>
            <person name="Arai W."/>
            <person name="Tsubouchi T."/>
            <person name="Morono Y."/>
            <person name="Uchiyama I."/>
            <person name="Ito T."/>
            <person name="Fujiyama A."/>
            <person name="Inagaki F."/>
            <person name="Takami H."/>
        </authorList>
    </citation>
    <scope>NUCLEOTIDE SEQUENCE</scope>
    <source>
        <strain evidence="3">Expedition CK06-06</strain>
    </source>
</reference>
<evidence type="ECO:0000313" key="3">
    <source>
        <dbReference type="EMBL" id="GAI67010.1"/>
    </source>
</evidence>
<gene>
    <name evidence="2" type="ORF">S12H4_05284</name>
    <name evidence="3" type="ORF">S12H4_06028</name>
</gene>
<evidence type="ECO:0000313" key="2">
    <source>
        <dbReference type="EMBL" id="GAI63114.1"/>
    </source>
</evidence>